<evidence type="ECO:0000313" key="2">
    <source>
        <dbReference type="EMBL" id="CAB3261710.1"/>
    </source>
</evidence>
<keyword evidence="1" id="KW-0472">Membrane</keyword>
<sequence>MAGIGFGSKTHLDSGLLQAALVAVLVVATRGVVVTSTARAAQRRLIKVDFDNLEVITLSHSPAPAYVRVRWV</sequence>
<keyword evidence="1" id="KW-1133">Transmembrane helix</keyword>
<dbReference type="AlphaFoldDB" id="A0A8S1BHN1"/>
<reference evidence="2 3" key="1">
    <citation type="submission" date="2020-04" db="EMBL/GenBank/DDBJ databases">
        <authorList>
            <person name="Wallbank WR R."/>
            <person name="Pardo Diaz C."/>
            <person name="Kozak K."/>
            <person name="Martin S."/>
            <person name="Jiggins C."/>
            <person name="Moest M."/>
            <person name="Warren A I."/>
            <person name="Byers J.R.P. K."/>
            <person name="Montejo-Kovacevich G."/>
            <person name="Yen C E."/>
        </authorList>
    </citation>
    <scope>NUCLEOTIDE SEQUENCE [LARGE SCALE GENOMIC DNA]</scope>
</reference>
<dbReference type="OrthoDB" id="7486093at2759"/>
<feature type="transmembrane region" description="Helical" evidence="1">
    <location>
        <begin position="16"/>
        <end position="38"/>
    </location>
</feature>
<comment type="caution">
    <text evidence="2">The sequence shown here is derived from an EMBL/GenBank/DDBJ whole genome shotgun (WGS) entry which is preliminary data.</text>
</comment>
<proteinExistence type="predicted"/>
<organism evidence="2 3">
    <name type="scientific">Arctia plantaginis</name>
    <name type="common">Wood tiger moth</name>
    <name type="synonym">Phalaena plantaginis</name>
    <dbReference type="NCBI Taxonomy" id="874455"/>
    <lineage>
        <taxon>Eukaryota</taxon>
        <taxon>Metazoa</taxon>
        <taxon>Ecdysozoa</taxon>
        <taxon>Arthropoda</taxon>
        <taxon>Hexapoda</taxon>
        <taxon>Insecta</taxon>
        <taxon>Pterygota</taxon>
        <taxon>Neoptera</taxon>
        <taxon>Endopterygota</taxon>
        <taxon>Lepidoptera</taxon>
        <taxon>Glossata</taxon>
        <taxon>Ditrysia</taxon>
        <taxon>Noctuoidea</taxon>
        <taxon>Erebidae</taxon>
        <taxon>Arctiinae</taxon>
        <taxon>Arctia</taxon>
    </lineage>
</organism>
<gene>
    <name evidence="2" type="ORF">APLA_LOCUS17396</name>
</gene>
<dbReference type="EMBL" id="CADEBD010000998">
    <property type="protein sequence ID" value="CAB3261710.1"/>
    <property type="molecule type" value="Genomic_DNA"/>
</dbReference>
<name>A0A8S1BHN1_ARCPL</name>
<protein>
    <submittedName>
        <fullName evidence="2">Uncharacterized protein</fullName>
    </submittedName>
</protein>
<evidence type="ECO:0000256" key="1">
    <source>
        <dbReference type="SAM" id="Phobius"/>
    </source>
</evidence>
<dbReference type="Proteomes" id="UP000494256">
    <property type="component" value="Unassembled WGS sequence"/>
</dbReference>
<accession>A0A8S1BHN1</accession>
<evidence type="ECO:0000313" key="3">
    <source>
        <dbReference type="Proteomes" id="UP000494256"/>
    </source>
</evidence>
<keyword evidence="1" id="KW-0812">Transmembrane</keyword>